<dbReference type="InterPro" id="IPR011050">
    <property type="entry name" value="Pectin_lyase_fold/virulence"/>
</dbReference>
<dbReference type="EMBL" id="KI631864">
    <property type="protein sequence ID" value="EYU25792.1"/>
    <property type="molecule type" value="Genomic_DNA"/>
</dbReference>
<comment type="similarity">
    <text evidence="4">In the C-terminal section; belongs to the pectinesterase family.</text>
</comment>
<dbReference type="CDD" id="cd15799">
    <property type="entry name" value="PMEI-like_4"/>
    <property type="match status" value="1"/>
</dbReference>
<dbReference type="EC" id="3.1.1.11" evidence="11"/>
<evidence type="ECO:0000256" key="9">
    <source>
        <dbReference type="ARBA" id="ARBA00023316"/>
    </source>
</evidence>
<dbReference type="SUPFAM" id="SSF51126">
    <property type="entry name" value="Pectin lyase-like"/>
    <property type="match status" value="1"/>
</dbReference>
<dbReference type="OrthoDB" id="2019149at2759"/>
<feature type="signal peptide" evidence="11">
    <location>
        <begin position="1"/>
        <end position="21"/>
    </location>
</feature>
<evidence type="ECO:0000256" key="6">
    <source>
        <dbReference type="ARBA" id="ARBA00022525"/>
    </source>
</evidence>
<proteinExistence type="inferred from homology"/>
<comment type="pathway">
    <text evidence="2 11">Glycan metabolism; pectin degradation; 2-dehydro-3-deoxy-D-gluconate from pectin: step 1/5.</text>
</comment>
<dbReference type="InterPro" id="IPR012334">
    <property type="entry name" value="Pectin_lyas_fold"/>
</dbReference>
<dbReference type="PANTHER" id="PTHR31707">
    <property type="entry name" value="PECTINESTERASE"/>
    <property type="match status" value="1"/>
</dbReference>
<evidence type="ECO:0000259" key="12">
    <source>
        <dbReference type="SMART" id="SM00856"/>
    </source>
</evidence>
<dbReference type="Pfam" id="PF04043">
    <property type="entry name" value="PMEI"/>
    <property type="match status" value="1"/>
</dbReference>
<dbReference type="Gene3D" id="2.160.20.10">
    <property type="entry name" value="Single-stranded right-handed beta-helix, Pectin lyase-like"/>
    <property type="match status" value="1"/>
</dbReference>
<feature type="domain" description="Pectinesterase inhibitor" evidence="12">
    <location>
        <begin position="20"/>
        <end position="158"/>
    </location>
</feature>
<protein>
    <recommendedName>
        <fullName evidence="11">Pectinesterase</fullName>
        <ecNumber evidence="11">3.1.1.11</ecNumber>
    </recommendedName>
</protein>
<dbReference type="FunFam" id="2.160.20.10:FF:000001">
    <property type="entry name" value="Pectinesterase"/>
    <property type="match status" value="1"/>
</dbReference>
<dbReference type="STRING" id="4155.A0A022QAU0"/>
<dbReference type="Pfam" id="PF01095">
    <property type="entry name" value="Pectinesterase"/>
    <property type="match status" value="1"/>
</dbReference>
<dbReference type="UniPathway" id="UPA00545">
    <property type="reaction ID" value="UER00823"/>
</dbReference>
<keyword evidence="5 11" id="KW-0134">Cell wall</keyword>
<keyword evidence="6 11" id="KW-0964">Secreted</keyword>
<evidence type="ECO:0000256" key="5">
    <source>
        <dbReference type="ARBA" id="ARBA00022512"/>
    </source>
</evidence>
<evidence type="ECO:0000256" key="3">
    <source>
        <dbReference type="ARBA" id="ARBA00006027"/>
    </source>
</evidence>
<gene>
    <name evidence="13" type="ORF">MIMGU_mgv1a004689mg</name>
</gene>
<evidence type="ECO:0000256" key="7">
    <source>
        <dbReference type="ARBA" id="ARBA00022801"/>
    </source>
</evidence>
<comment type="subcellular location">
    <subcellularLocation>
        <location evidence="1 11">Secreted</location>
        <location evidence="1 11">Cell wall</location>
    </subcellularLocation>
</comment>
<evidence type="ECO:0000256" key="11">
    <source>
        <dbReference type="RuleBase" id="RU000589"/>
    </source>
</evidence>
<dbReference type="Proteomes" id="UP000030748">
    <property type="component" value="Unassembled WGS sequence"/>
</dbReference>
<keyword evidence="9 11" id="KW-0961">Cell wall biogenesis/degradation</keyword>
<organism evidence="13 14">
    <name type="scientific">Erythranthe guttata</name>
    <name type="common">Yellow monkey flower</name>
    <name type="synonym">Mimulus guttatus</name>
    <dbReference type="NCBI Taxonomy" id="4155"/>
    <lineage>
        <taxon>Eukaryota</taxon>
        <taxon>Viridiplantae</taxon>
        <taxon>Streptophyta</taxon>
        <taxon>Embryophyta</taxon>
        <taxon>Tracheophyta</taxon>
        <taxon>Spermatophyta</taxon>
        <taxon>Magnoliopsida</taxon>
        <taxon>eudicotyledons</taxon>
        <taxon>Gunneridae</taxon>
        <taxon>Pentapetalae</taxon>
        <taxon>asterids</taxon>
        <taxon>lamiids</taxon>
        <taxon>Lamiales</taxon>
        <taxon>Phrymaceae</taxon>
        <taxon>Erythranthe</taxon>
    </lineage>
</organism>
<dbReference type="GO" id="GO:0042545">
    <property type="term" value="P:cell wall modification"/>
    <property type="evidence" value="ECO:0007669"/>
    <property type="project" value="UniProtKB-UniRule"/>
</dbReference>
<keyword evidence="11" id="KW-0732">Signal</keyword>
<dbReference type="InterPro" id="IPR018040">
    <property type="entry name" value="Pectinesterase_Tyr_AS"/>
</dbReference>
<dbReference type="SUPFAM" id="SSF101148">
    <property type="entry name" value="Plant invertase/pectin methylesterase inhibitor"/>
    <property type="match status" value="1"/>
</dbReference>
<dbReference type="GO" id="GO:0045490">
    <property type="term" value="P:pectin catabolic process"/>
    <property type="evidence" value="ECO:0007669"/>
    <property type="project" value="UniProtKB-UniRule"/>
</dbReference>
<dbReference type="AlphaFoldDB" id="A0A022QAU0"/>
<comment type="catalytic activity">
    <reaction evidence="10 11">
        <text>[(1-&gt;4)-alpha-D-galacturonosyl methyl ester](n) + n H2O = [(1-&gt;4)-alpha-D-galacturonosyl](n) + n methanol + n H(+)</text>
        <dbReference type="Rhea" id="RHEA:22380"/>
        <dbReference type="Rhea" id="RHEA-COMP:14570"/>
        <dbReference type="Rhea" id="RHEA-COMP:14573"/>
        <dbReference type="ChEBI" id="CHEBI:15377"/>
        <dbReference type="ChEBI" id="CHEBI:15378"/>
        <dbReference type="ChEBI" id="CHEBI:17790"/>
        <dbReference type="ChEBI" id="CHEBI:140522"/>
        <dbReference type="ChEBI" id="CHEBI:140523"/>
        <dbReference type="EC" id="3.1.1.11"/>
    </reaction>
</comment>
<comment type="function">
    <text evidence="11">Acts in the modification of cell walls via demethylesterification of cell wall pectin.</text>
</comment>
<evidence type="ECO:0000256" key="1">
    <source>
        <dbReference type="ARBA" id="ARBA00004191"/>
    </source>
</evidence>
<dbReference type="GO" id="GO:0046910">
    <property type="term" value="F:pectinesterase inhibitor activity"/>
    <property type="evidence" value="ECO:0000318"/>
    <property type="project" value="GO_Central"/>
</dbReference>
<evidence type="ECO:0000313" key="13">
    <source>
        <dbReference type="EMBL" id="EYU25792.1"/>
    </source>
</evidence>
<keyword evidence="8 11" id="KW-0063">Aspartyl esterase</keyword>
<sequence>MAANSFLKCLLLLCFVSGGWASDFGESACTLKVPAAKFEAAVRSTAAQLREVITTVSKFADAASGDFRLSTALSDCHDLMDFSLDLLNSTMLTTNSQNPNGNYGSADMKIMVCGLLVNPRTCREGFDGIVTKNTTLVKKSIFTGLDKVVSSAHKLIAMVNPNSPPTPSKKSGRKLIGDSEKFPDWVKSDDRKLLQAAVGNTTNADAVVAADGTGDFTTVKEAIEAAPDHSNKRYVIHIKKGVYKEYVEINKKKWNIMIIGDGIDSTVISGSHNKVDGWTTYRSATFGVKGKGFIARDITFENTAGPTKIQAVAFRSDSDQSVVYRCAIRGYQDTLYSHCMRQFYRECRISGTVDFICGHGTAVFQNCQITARKALPGQKNTITAQSREYILDPSGFSIQFCNISAEPDSVGSTQTYLGRPWKRYSRTVVMQSYISGAVRPEGWLEWNGSLYLDSLFYGEYNNYGPGSGLTGRVKWPGYHVLNDSAQAYGFTVARLISGNAWLPSTGVTYTAGLAN</sequence>
<feature type="chain" id="PRO_5005101139" description="Pectinesterase" evidence="11">
    <location>
        <begin position="22"/>
        <end position="515"/>
    </location>
</feature>
<dbReference type="eggNOG" id="ENOG502QRGV">
    <property type="taxonomic scope" value="Eukaryota"/>
</dbReference>
<reference evidence="13 14" key="1">
    <citation type="journal article" date="2013" name="Proc. Natl. Acad. Sci. U.S.A.">
        <title>Fine-scale variation in meiotic recombination in Mimulus inferred from population shotgun sequencing.</title>
        <authorList>
            <person name="Hellsten U."/>
            <person name="Wright K.M."/>
            <person name="Jenkins J."/>
            <person name="Shu S."/>
            <person name="Yuan Y."/>
            <person name="Wessler S.R."/>
            <person name="Schmutz J."/>
            <person name="Willis J.H."/>
            <person name="Rokhsar D.S."/>
        </authorList>
    </citation>
    <scope>NUCLEOTIDE SEQUENCE [LARGE SCALE GENOMIC DNA]</scope>
    <source>
        <strain evidence="14">cv. DUN x IM62</strain>
    </source>
</reference>
<accession>A0A022QAU0</accession>
<dbReference type="PROSITE" id="PS00800">
    <property type="entry name" value="PECTINESTERASE_1"/>
    <property type="match status" value="1"/>
</dbReference>
<dbReference type="Gene3D" id="1.20.140.40">
    <property type="entry name" value="Invertase/pectin methylesterase inhibitor family protein"/>
    <property type="match status" value="1"/>
</dbReference>
<dbReference type="KEGG" id="egt:105970866"/>
<comment type="similarity">
    <text evidence="3">In the N-terminal section; belongs to the PMEI family.</text>
</comment>
<dbReference type="InterPro" id="IPR035513">
    <property type="entry name" value="Invertase/methylesterase_inhib"/>
</dbReference>
<dbReference type="GO" id="GO:0030599">
    <property type="term" value="F:pectinesterase activity"/>
    <property type="evidence" value="ECO:0000318"/>
    <property type="project" value="GO_Central"/>
</dbReference>
<evidence type="ECO:0000256" key="2">
    <source>
        <dbReference type="ARBA" id="ARBA00005184"/>
    </source>
</evidence>
<dbReference type="PhylomeDB" id="A0A022QAU0"/>
<keyword evidence="14" id="KW-1185">Reference proteome</keyword>
<name>A0A022QAU0_ERYGU</name>
<dbReference type="InterPro" id="IPR006501">
    <property type="entry name" value="Pectinesterase_inhib_dom"/>
</dbReference>
<dbReference type="InterPro" id="IPR000070">
    <property type="entry name" value="Pectinesterase_cat"/>
</dbReference>
<evidence type="ECO:0000256" key="4">
    <source>
        <dbReference type="ARBA" id="ARBA00007786"/>
    </source>
</evidence>
<evidence type="ECO:0000256" key="10">
    <source>
        <dbReference type="ARBA" id="ARBA00047928"/>
    </source>
</evidence>
<evidence type="ECO:0000313" key="14">
    <source>
        <dbReference type="Proteomes" id="UP000030748"/>
    </source>
</evidence>
<evidence type="ECO:0000256" key="8">
    <source>
        <dbReference type="ARBA" id="ARBA00023085"/>
    </source>
</evidence>
<dbReference type="OMA" id="EWNGSLY"/>
<keyword evidence="7 11" id="KW-0378">Hydrolase</keyword>
<dbReference type="SMART" id="SM00856">
    <property type="entry name" value="PMEI"/>
    <property type="match status" value="1"/>
</dbReference>